<protein>
    <submittedName>
        <fullName evidence="3">Uncharacterized protein</fullName>
    </submittedName>
</protein>
<keyword evidence="2" id="KW-0732">Signal</keyword>
<feature type="region of interest" description="Disordered" evidence="1">
    <location>
        <begin position="52"/>
        <end position="115"/>
    </location>
</feature>
<evidence type="ECO:0000256" key="1">
    <source>
        <dbReference type="SAM" id="MobiDB-lite"/>
    </source>
</evidence>
<feature type="region of interest" description="Disordered" evidence="1">
    <location>
        <begin position="140"/>
        <end position="163"/>
    </location>
</feature>
<comment type="caution">
    <text evidence="3">The sequence shown here is derived from an EMBL/GenBank/DDBJ whole genome shotgun (WGS) entry which is preliminary data.</text>
</comment>
<evidence type="ECO:0000313" key="3">
    <source>
        <dbReference type="EMBL" id="KAL0893325.1"/>
    </source>
</evidence>
<keyword evidence="4" id="KW-1185">Reference proteome</keyword>
<sequence>MDARLLIAALGALLASAAAVTVTDSPASPSTESPFVPGVFIAADALKSLQDKSKADNNGASKVSQKSDQISSSPNTNVPEQPIQGYQMPEQQMNQPGNQQYMPDQQSAYPTQPMLNQPQVYGNQPQVYGNQPQVYGNQPQVYGNQPQAYGNQPQFYANQPQDYGNQQGMLLVNQQPGYQQNGLGSQPTFLNNPQYQQPILLNQQPAYQNPQGVIYSQQPLYNQQPILMPQQPTLVAQQPNRGLFIPNGQPMNSNLVGQPMISNNPGNGGLYTHPVPSQGNLYAMVPVNGQNTMQNPNLGNNNAYFVPVQQVPTNTVLLRDTARK</sequence>
<feature type="signal peptide" evidence="2">
    <location>
        <begin position="1"/>
        <end position="19"/>
    </location>
</feature>
<evidence type="ECO:0000256" key="2">
    <source>
        <dbReference type="SAM" id="SignalP"/>
    </source>
</evidence>
<dbReference type="Proteomes" id="UP001549920">
    <property type="component" value="Unassembled WGS sequence"/>
</dbReference>
<organism evidence="3 4">
    <name type="scientific">Loxostege sticticalis</name>
    <name type="common">Beet webworm moth</name>
    <dbReference type="NCBI Taxonomy" id="481309"/>
    <lineage>
        <taxon>Eukaryota</taxon>
        <taxon>Metazoa</taxon>
        <taxon>Ecdysozoa</taxon>
        <taxon>Arthropoda</taxon>
        <taxon>Hexapoda</taxon>
        <taxon>Insecta</taxon>
        <taxon>Pterygota</taxon>
        <taxon>Neoptera</taxon>
        <taxon>Endopterygota</taxon>
        <taxon>Lepidoptera</taxon>
        <taxon>Glossata</taxon>
        <taxon>Ditrysia</taxon>
        <taxon>Pyraloidea</taxon>
        <taxon>Crambidae</taxon>
        <taxon>Pyraustinae</taxon>
        <taxon>Loxostege</taxon>
    </lineage>
</organism>
<reference evidence="3 4" key="1">
    <citation type="submission" date="2024-06" db="EMBL/GenBank/DDBJ databases">
        <title>A chromosome-level genome assembly of beet webworm, Loxostege sticticalis.</title>
        <authorList>
            <person name="Zhang Y."/>
        </authorList>
    </citation>
    <scope>NUCLEOTIDE SEQUENCE [LARGE SCALE GENOMIC DNA]</scope>
    <source>
        <strain evidence="3">AQ026</strain>
        <tissue evidence="3">Whole body</tissue>
    </source>
</reference>
<dbReference type="EMBL" id="JBEUOH010000006">
    <property type="protein sequence ID" value="KAL0893325.1"/>
    <property type="molecule type" value="Genomic_DNA"/>
</dbReference>
<gene>
    <name evidence="3" type="ORF">ABMA27_014916</name>
</gene>
<proteinExistence type="predicted"/>
<feature type="compositionally biased region" description="Polar residues" evidence="1">
    <location>
        <begin position="89"/>
        <end position="115"/>
    </location>
</feature>
<evidence type="ECO:0000313" key="4">
    <source>
        <dbReference type="Proteomes" id="UP001549920"/>
    </source>
</evidence>
<accession>A0ABR3IAP2</accession>
<name>A0ABR3IAP2_LOXSC</name>
<feature type="compositionally biased region" description="Polar residues" evidence="1">
    <location>
        <begin position="56"/>
        <end position="79"/>
    </location>
</feature>
<feature type="chain" id="PRO_5046853763" evidence="2">
    <location>
        <begin position="20"/>
        <end position="324"/>
    </location>
</feature>